<dbReference type="AlphaFoldDB" id="A0A4S2N0L8"/>
<keyword evidence="2" id="KW-0812">Transmembrane</keyword>
<feature type="compositionally biased region" description="Low complexity" evidence="1">
    <location>
        <begin position="70"/>
        <end position="99"/>
    </location>
</feature>
<keyword evidence="2" id="KW-1133">Transmembrane helix</keyword>
<evidence type="ECO:0000256" key="1">
    <source>
        <dbReference type="SAM" id="MobiDB-lite"/>
    </source>
</evidence>
<sequence>MELLSSTKRASPTSMRRRHRGWVETSSRLFFVLGVASLLFLSSVSSVAIPQGSLSLNPPPNPSVTASIFPNSSQTPSPTSFPSSIPTAALSSTTPAAQPKKTLPSHEKRGVQTPTFAVVIGIGVGCMGFLFLSVGFWVWSTQRRRNAKALRKNTEKQQEVENQQNDKQSPPNPRSDSGSVDAEFTTKAEKTPQLDVAPSLLKKLSTVNTCQASPEPAVTRPRGGRDSAIGGINYDPEIWGESWRSTNKQNTARVHWEAVEESSETEEEVGKEENEEEKSWVPLPPPKNPARLSVRLSRKPLYVPFPPHFSDPSSAQIISPTSPTLEAAAVLSNPGYRRETEEEKRNSSGKTAGKKAAGDEAGTPHLPPMDELQIGIAR</sequence>
<feature type="region of interest" description="Disordered" evidence="1">
    <location>
        <begin position="65"/>
        <end position="108"/>
    </location>
</feature>
<feature type="compositionally biased region" description="Basic and acidic residues" evidence="1">
    <location>
        <begin position="336"/>
        <end position="346"/>
    </location>
</feature>
<name>A0A4S2N0L8_9PEZI</name>
<gene>
    <name evidence="3" type="ORF">EX30DRAFT_363034</name>
</gene>
<evidence type="ECO:0000313" key="4">
    <source>
        <dbReference type="Proteomes" id="UP000298138"/>
    </source>
</evidence>
<keyword evidence="4" id="KW-1185">Reference proteome</keyword>
<feature type="region of interest" description="Disordered" evidence="1">
    <location>
        <begin position="149"/>
        <end position="182"/>
    </location>
</feature>
<dbReference type="InParanoid" id="A0A4S2N0L8"/>
<dbReference type="Proteomes" id="UP000298138">
    <property type="component" value="Unassembled WGS sequence"/>
</dbReference>
<reference evidence="3 4" key="1">
    <citation type="submission" date="2019-04" db="EMBL/GenBank/DDBJ databases">
        <title>Comparative genomics and transcriptomics to analyze fruiting body development in filamentous ascomycetes.</title>
        <authorList>
            <consortium name="DOE Joint Genome Institute"/>
            <person name="Lutkenhaus R."/>
            <person name="Traeger S."/>
            <person name="Breuer J."/>
            <person name="Kuo A."/>
            <person name="Lipzen A."/>
            <person name="Pangilinan J."/>
            <person name="Dilworth D."/>
            <person name="Sandor L."/>
            <person name="Poggeler S."/>
            <person name="Barry K."/>
            <person name="Grigoriev I.V."/>
            <person name="Nowrousian M."/>
        </authorList>
    </citation>
    <scope>NUCLEOTIDE SEQUENCE [LARGE SCALE GENOMIC DNA]</scope>
    <source>
        <strain evidence="3 4">CBS 389.68</strain>
    </source>
</reference>
<organism evidence="3 4">
    <name type="scientific">Ascodesmis nigricans</name>
    <dbReference type="NCBI Taxonomy" id="341454"/>
    <lineage>
        <taxon>Eukaryota</taxon>
        <taxon>Fungi</taxon>
        <taxon>Dikarya</taxon>
        <taxon>Ascomycota</taxon>
        <taxon>Pezizomycotina</taxon>
        <taxon>Pezizomycetes</taxon>
        <taxon>Pezizales</taxon>
        <taxon>Ascodesmidaceae</taxon>
        <taxon>Ascodesmis</taxon>
    </lineage>
</organism>
<keyword evidence="2" id="KW-0472">Membrane</keyword>
<feature type="compositionally biased region" description="Polar residues" evidence="1">
    <location>
        <begin position="160"/>
        <end position="178"/>
    </location>
</feature>
<feature type="compositionally biased region" description="Acidic residues" evidence="1">
    <location>
        <begin position="259"/>
        <end position="276"/>
    </location>
</feature>
<feature type="region of interest" description="Disordered" evidence="1">
    <location>
        <begin position="331"/>
        <end position="378"/>
    </location>
</feature>
<feature type="region of interest" description="Disordered" evidence="1">
    <location>
        <begin position="258"/>
        <end position="291"/>
    </location>
</feature>
<proteinExistence type="predicted"/>
<dbReference type="EMBL" id="ML220115">
    <property type="protein sequence ID" value="TGZ82486.1"/>
    <property type="molecule type" value="Genomic_DNA"/>
</dbReference>
<evidence type="ECO:0008006" key="5">
    <source>
        <dbReference type="Google" id="ProtNLM"/>
    </source>
</evidence>
<feature type="region of interest" description="Disordered" evidence="1">
    <location>
        <begin position="208"/>
        <end position="228"/>
    </location>
</feature>
<evidence type="ECO:0000313" key="3">
    <source>
        <dbReference type="EMBL" id="TGZ82486.1"/>
    </source>
</evidence>
<protein>
    <recommendedName>
        <fullName evidence="5">Transmembrane protein</fullName>
    </recommendedName>
</protein>
<accession>A0A4S2N0L8</accession>
<evidence type="ECO:0000256" key="2">
    <source>
        <dbReference type="SAM" id="Phobius"/>
    </source>
</evidence>
<feature type="transmembrane region" description="Helical" evidence="2">
    <location>
        <begin position="116"/>
        <end position="139"/>
    </location>
</feature>